<evidence type="ECO:0000256" key="4">
    <source>
        <dbReference type="ARBA" id="ARBA00022960"/>
    </source>
</evidence>
<keyword evidence="4 10" id="KW-0133">Cell shape</keyword>
<keyword evidence="2 10" id="KW-1003">Cell membrane</keyword>
<dbReference type="GO" id="GO:0071555">
    <property type="term" value="P:cell wall organization"/>
    <property type="evidence" value="ECO:0007669"/>
    <property type="project" value="UniProtKB-UniRule"/>
</dbReference>
<sequence length="509" mass="55511">MNLFKTLARVSSITLLSRILGFARDTLIARLFGAGPATDAFFVAFKLPNLLRRLFSEGAFAQAFVPMLSEHRHGKPHAETRAFIANITAMLGLALSLFTALCMLAAPLLVWLMAPGFSRNSHQFALTVELLRITLPYILLISLSSLAGSILNAWGRFSVPAFTPALLNLTFIAFALGLAKHFDPPVMVLAWATFAGGCLQLLYPLFALKRLDLLPRPRLDLRDQAAWRMVYRMLPAIFSVSVAQISLLLNSTFASFLPTGSVSWMYYADRLMEFPTGVLGAALGTILLPSLSRHAATRDHAAYSALLDWGIRLTLLLALPATVGLAMLAGPLTDTLFRYGQFTPLDAAMTRQALIAYALGLVGLILIKVLVPGFLARQNLRAPVRIAVWTLLATLAMNLLFIAPLRHAGLALSIGLAALFNAGLLLYELWRVRIYRPGAGWQAFLLRLFAALAVMALILLQVQADLPVGWDRLGTGRMTGLALLIGLGAIGYFLALLALGLRPRHLRHP</sequence>
<name>A0A4R7B9B2_9NEIS</name>
<evidence type="ECO:0000256" key="8">
    <source>
        <dbReference type="ARBA" id="ARBA00060041"/>
    </source>
</evidence>
<evidence type="ECO:0000313" key="13">
    <source>
        <dbReference type="Proteomes" id="UP000295611"/>
    </source>
</evidence>
<dbReference type="PIRSF" id="PIRSF002869">
    <property type="entry name" value="MviN"/>
    <property type="match status" value="1"/>
</dbReference>
<dbReference type="GO" id="GO:0015648">
    <property type="term" value="F:lipid-linked peptidoglycan transporter activity"/>
    <property type="evidence" value="ECO:0007669"/>
    <property type="project" value="UniProtKB-UniRule"/>
</dbReference>
<dbReference type="HAMAP" id="MF_02078">
    <property type="entry name" value="MurJ_MviN"/>
    <property type="match status" value="1"/>
</dbReference>
<keyword evidence="5 10" id="KW-0573">Peptidoglycan synthesis</keyword>
<organism evidence="12 13">
    <name type="scientific">Paludibacterium purpuratum</name>
    <dbReference type="NCBI Taxonomy" id="1144873"/>
    <lineage>
        <taxon>Bacteria</taxon>
        <taxon>Pseudomonadati</taxon>
        <taxon>Pseudomonadota</taxon>
        <taxon>Betaproteobacteria</taxon>
        <taxon>Neisseriales</taxon>
        <taxon>Chromobacteriaceae</taxon>
        <taxon>Paludibacterium</taxon>
    </lineage>
</organism>
<keyword evidence="10 11" id="KW-0813">Transport</keyword>
<accession>A0A4R7B9B2</accession>
<keyword evidence="6 10" id="KW-1133">Transmembrane helix</keyword>
<feature type="transmembrane region" description="Helical" evidence="10">
    <location>
        <begin position="353"/>
        <end position="374"/>
    </location>
</feature>
<keyword evidence="10 11" id="KW-0961">Cell wall biogenesis/degradation</keyword>
<evidence type="ECO:0000256" key="7">
    <source>
        <dbReference type="ARBA" id="ARBA00023136"/>
    </source>
</evidence>
<proteinExistence type="inferred from homology"/>
<keyword evidence="3 10" id="KW-0812">Transmembrane</keyword>
<dbReference type="RefSeq" id="WP_133678778.1">
    <property type="nucleotide sequence ID" value="NZ_SNZP01000003.1"/>
</dbReference>
<comment type="pathway">
    <text evidence="10">Cell wall biogenesis; peptidoglycan biosynthesis.</text>
</comment>
<feature type="transmembrane region" description="Helical" evidence="10">
    <location>
        <begin position="409"/>
        <end position="427"/>
    </location>
</feature>
<dbReference type="GO" id="GO:0034204">
    <property type="term" value="P:lipid translocation"/>
    <property type="evidence" value="ECO:0007669"/>
    <property type="project" value="TreeGrafter"/>
</dbReference>
<feature type="transmembrane region" description="Helical" evidence="10">
    <location>
        <begin position="134"/>
        <end position="154"/>
    </location>
</feature>
<dbReference type="AlphaFoldDB" id="A0A4R7B9B2"/>
<gene>
    <name evidence="10" type="primary">murJ</name>
    <name evidence="12" type="ORF">DFP86_10351</name>
</gene>
<evidence type="ECO:0000256" key="6">
    <source>
        <dbReference type="ARBA" id="ARBA00022989"/>
    </source>
</evidence>
<dbReference type="PRINTS" id="PR01806">
    <property type="entry name" value="VIRFACTRMVIN"/>
</dbReference>
<keyword evidence="13" id="KW-1185">Reference proteome</keyword>
<evidence type="ECO:0000256" key="5">
    <source>
        <dbReference type="ARBA" id="ARBA00022984"/>
    </source>
</evidence>
<feature type="transmembrane region" description="Helical" evidence="10">
    <location>
        <begin position="188"/>
        <end position="208"/>
    </location>
</feature>
<dbReference type="Pfam" id="PF03023">
    <property type="entry name" value="MurJ"/>
    <property type="match status" value="1"/>
</dbReference>
<dbReference type="UniPathway" id="UPA00219"/>
<dbReference type="PANTHER" id="PTHR47019:SF1">
    <property type="entry name" value="LIPID II FLIPPASE MURJ"/>
    <property type="match status" value="1"/>
</dbReference>
<feature type="transmembrane region" description="Helical" evidence="10">
    <location>
        <begin position="274"/>
        <end position="292"/>
    </location>
</feature>
<evidence type="ECO:0000256" key="9">
    <source>
        <dbReference type="ARBA" id="ARBA00061532"/>
    </source>
</evidence>
<reference evidence="12 13" key="1">
    <citation type="submission" date="2019-03" db="EMBL/GenBank/DDBJ databases">
        <title>Genomic Encyclopedia of Type Strains, Phase III (KMG-III): the genomes of soil and plant-associated and newly described type strains.</title>
        <authorList>
            <person name="Whitman W."/>
        </authorList>
    </citation>
    <scope>NUCLEOTIDE SEQUENCE [LARGE SCALE GENOMIC DNA]</scope>
    <source>
        <strain evidence="12 13">CECT 8976</strain>
    </source>
</reference>
<dbReference type="PANTHER" id="PTHR47019">
    <property type="entry name" value="LIPID II FLIPPASE MURJ"/>
    <property type="match status" value="1"/>
</dbReference>
<evidence type="ECO:0000313" key="12">
    <source>
        <dbReference type="EMBL" id="TDR81398.1"/>
    </source>
</evidence>
<keyword evidence="10" id="KW-0997">Cell inner membrane</keyword>
<feature type="transmembrane region" description="Helical" evidence="10">
    <location>
        <begin position="439"/>
        <end position="460"/>
    </location>
</feature>
<evidence type="ECO:0000256" key="10">
    <source>
        <dbReference type="HAMAP-Rule" id="MF_02078"/>
    </source>
</evidence>
<feature type="transmembrane region" description="Helical" evidence="10">
    <location>
        <begin position="480"/>
        <end position="501"/>
    </location>
</feature>
<feature type="transmembrane region" description="Helical" evidence="10">
    <location>
        <begin position="161"/>
        <end position="182"/>
    </location>
</feature>
<feature type="transmembrane region" description="Helical" evidence="10">
    <location>
        <begin position="386"/>
        <end position="403"/>
    </location>
</feature>
<feature type="transmembrane region" description="Helical" evidence="10">
    <location>
        <begin position="82"/>
        <end position="114"/>
    </location>
</feature>
<dbReference type="EMBL" id="SNZP01000003">
    <property type="protein sequence ID" value="TDR81398.1"/>
    <property type="molecule type" value="Genomic_DNA"/>
</dbReference>
<dbReference type="Proteomes" id="UP000295611">
    <property type="component" value="Unassembled WGS sequence"/>
</dbReference>
<evidence type="ECO:0000256" key="1">
    <source>
        <dbReference type="ARBA" id="ARBA00004651"/>
    </source>
</evidence>
<comment type="function">
    <text evidence="8 10 11">Involved in peptidoglycan biosynthesis. Transports lipid-linked peptidoglycan precursors from the inner to the outer leaflet of the cytoplasmic membrane.</text>
</comment>
<dbReference type="OrthoDB" id="9816572at2"/>
<dbReference type="InterPro" id="IPR051050">
    <property type="entry name" value="Lipid_II_flippase_MurJ/MviN"/>
</dbReference>
<feature type="transmembrane region" description="Helical" evidence="10">
    <location>
        <begin position="229"/>
        <end position="254"/>
    </location>
</feature>
<comment type="subcellular location">
    <subcellularLocation>
        <location evidence="10">Cell inner membrane</location>
        <topology evidence="10">Multi-pass membrane protein</topology>
    </subcellularLocation>
    <subcellularLocation>
        <location evidence="1">Cell membrane</location>
        <topology evidence="1">Multi-pass membrane protein</topology>
    </subcellularLocation>
</comment>
<dbReference type="GO" id="GO:0009252">
    <property type="term" value="P:peptidoglycan biosynthetic process"/>
    <property type="evidence" value="ECO:0007669"/>
    <property type="project" value="UniProtKB-UniRule"/>
</dbReference>
<dbReference type="NCBIfam" id="TIGR01695">
    <property type="entry name" value="murJ_mviN"/>
    <property type="match status" value="1"/>
</dbReference>
<keyword evidence="7 10" id="KW-0472">Membrane</keyword>
<evidence type="ECO:0000256" key="11">
    <source>
        <dbReference type="PIRNR" id="PIRNR002869"/>
    </source>
</evidence>
<comment type="similarity">
    <text evidence="9 10 11">Belongs to the MurJ/MviN family.</text>
</comment>
<evidence type="ECO:0000256" key="2">
    <source>
        <dbReference type="ARBA" id="ARBA00022475"/>
    </source>
</evidence>
<dbReference type="CDD" id="cd13123">
    <property type="entry name" value="MATE_MurJ_like"/>
    <property type="match status" value="1"/>
</dbReference>
<feature type="transmembrane region" description="Helical" evidence="10">
    <location>
        <begin position="313"/>
        <end position="333"/>
    </location>
</feature>
<dbReference type="InterPro" id="IPR004268">
    <property type="entry name" value="MurJ"/>
</dbReference>
<comment type="caution">
    <text evidence="12">The sequence shown here is derived from an EMBL/GenBank/DDBJ whole genome shotgun (WGS) entry which is preliminary data.</text>
</comment>
<protein>
    <recommendedName>
        <fullName evidence="10">Probable lipid II flippase MurJ</fullName>
    </recommendedName>
</protein>
<dbReference type="GO" id="GO:0005886">
    <property type="term" value="C:plasma membrane"/>
    <property type="evidence" value="ECO:0007669"/>
    <property type="project" value="UniProtKB-SubCell"/>
</dbReference>
<evidence type="ECO:0000256" key="3">
    <source>
        <dbReference type="ARBA" id="ARBA00022692"/>
    </source>
</evidence>
<dbReference type="GO" id="GO:0008360">
    <property type="term" value="P:regulation of cell shape"/>
    <property type="evidence" value="ECO:0007669"/>
    <property type="project" value="UniProtKB-UniRule"/>
</dbReference>